<dbReference type="EMBL" id="BMAV01015690">
    <property type="protein sequence ID" value="GFY65799.1"/>
    <property type="molecule type" value="Genomic_DNA"/>
</dbReference>
<reference evidence="1" key="1">
    <citation type="submission" date="2020-08" db="EMBL/GenBank/DDBJ databases">
        <title>Multicomponent nature underlies the extraordinary mechanical properties of spider dragline silk.</title>
        <authorList>
            <person name="Kono N."/>
            <person name="Nakamura H."/>
            <person name="Mori M."/>
            <person name="Yoshida Y."/>
            <person name="Ohtoshi R."/>
            <person name="Malay A.D."/>
            <person name="Moran D.A.P."/>
            <person name="Tomita M."/>
            <person name="Numata K."/>
            <person name="Arakawa K."/>
        </authorList>
    </citation>
    <scope>NUCLEOTIDE SEQUENCE</scope>
</reference>
<organism evidence="1 2">
    <name type="scientific">Trichonephila inaurata madagascariensis</name>
    <dbReference type="NCBI Taxonomy" id="2747483"/>
    <lineage>
        <taxon>Eukaryota</taxon>
        <taxon>Metazoa</taxon>
        <taxon>Ecdysozoa</taxon>
        <taxon>Arthropoda</taxon>
        <taxon>Chelicerata</taxon>
        <taxon>Arachnida</taxon>
        <taxon>Araneae</taxon>
        <taxon>Araneomorphae</taxon>
        <taxon>Entelegynae</taxon>
        <taxon>Araneoidea</taxon>
        <taxon>Nephilidae</taxon>
        <taxon>Trichonephila</taxon>
        <taxon>Trichonephila inaurata</taxon>
    </lineage>
</organism>
<proteinExistence type="predicted"/>
<dbReference type="AlphaFoldDB" id="A0A8X6Y6J1"/>
<evidence type="ECO:0000313" key="2">
    <source>
        <dbReference type="Proteomes" id="UP000886998"/>
    </source>
</evidence>
<dbReference type="Proteomes" id="UP000886998">
    <property type="component" value="Unassembled WGS sequence"/>
</dbReference>
<name>A0A8X6Y6J1_9ARAC</name>
<gene>
    <name evidence="1" type="ORF">TNIN_315531</name>
</gene>
<evidence type="ECO:0000313" key="1">
    <source>
        <dbReference type="EMBL" id="GFY65799.1"/>
    </source>
</evidence>
<accession>A0A8X6Y6J1</accession>
<sequence length="102" mass="11853">MATYFCMCAIQMASIWDKAEVIKQSHLCFRFSLPRKLSDFHSVKNCFCLKPHCRMINLLHQKSDNISHRLKMEAPSVIPKAARKLRESVHNPNLWQVALEGK</sequence>
<protein>
    <submittedName>
        <fullName evidence="1">Uncharacterized protein</fullName>
    </submittedName>
</protein>
<dbReference type="OrthoDB" id="7610624at2759"/>
<keyword evidence="2" id="KW-1185">Reference proteome</keyword>
<comment type="caution">
    <text evidence="1">The sequence shown here is derived from an EMBL/GenBank/DDBJ whole genome shotgun (WGS) entry which is preliminary data.</text>
</comment>